<dbReference type="AlphaFoldDB" id="A0A8S9M7L4"/>
<evidence type="ECO:0000256" key="4">
    <source>
        <dbReference type="ARBA" id="ARBA00022833"/>
    </source>
</evidence>
<protein>
    <recommendedName>
        <fullName evidence="9">Replication factor A C-terminal domain-containing protein</fullName>
    </recommendedName>
</protein>
<dbReference type="SUPFAM" id="SSF50249">
    <property type="entry name" value="Nucleic acid-binding proteins"/>
    <property type="match status" value="2"/>
</dbReference>
<evidence type="ECO:0008006" key="9">
    <source>
        <dbReference type="Google" id="ProtNLM"/>
    </source>
</evidence>
<dbReference type="InterPro" id="IPR047192">
    <property type="entry name" value="Euk_RPA1_DBD_C"/>
</dbReference>
<dbReference type="GO" id="GO:0008270">
    <property type="term" value="F:zinc ion binding"/>
    <property type="evidence" value="ECO:0007669"/>
    <property type="project" value="UniProtKB-KW"/>
</dbReference>
<keyword evidence="2" id="KW-0479">Metal-binding</keyword>
<feature type="domain" description="Replication protein A 70 kDa DNA-binding subunit B/D first OB fold" evidence="6">
    <location>
        <begin position="175"/>
        <end position="235"/>
    </location>
</feature>
<dbReference type="PANTHER" id="PTHR47165">
    <property type="entry name" value="OS03G0429900 PROTEIN"/>
    <property type="match status" value="1"/>
</dbReference>
<gene>
    <name evidence="8" type="ORF">F2Q70_00013371</name>
</gene>
<dbReference type="InterPro" id="IPR013955">
    <property type="entry name" value="Rep_factor-A_C"/>
</dbReference>
<name>A0A8S9M7L4_BRACR</name>
<dbReference type="InterPro" id="IPR012340">
    <property type="entry name" value="NA-bd_OB-fold"/>
</dbReference>
<evidence type="ECO:0000259" key="6">
    <source>
        <dbReference type="Pfam" id="PF02721"/>
    </source>
</evidence>
<keyword evidence="3" id="KW-0863">Zinc-finger</keyword>
<comment type="similarity">
    <text evidence="1">Belongs to the replication factor A protein 1 family.</text>
</comment>
<sequence length="648" mass="73570">MVFQKGRTSPELKIEEYPILWNSRKLQPYQEKLLQSPVYLKISRNNLLSTGPYLSMRENSNMVLFPEYKKAKEQHKNHNMPRRSDLNQARNTSVVVIESKAKKQMMAVINKLMWLACVLMRSHLHFEEDLNLSKMGDTIQATVNEDVVPIFESFLEEDGTLSPEYLIDIMGQIVEGVKIHASVMKDLVTKFDPFLSQGSSKIFINFSVGHSYGSYGTTKHPYKISFLETTRVRSCESPVEVSGFDPTYRDILDGSLNSDYLVDVIGQIVEVSPIEVEKCIVMCTIAAIDSDMGWYYLTCKVCAKKVLNVPNDFDEDENDDDPIMFTYYCPKCKVSNPKLLPRYKLHLIVLDSTGNSKFLLFDNVAIQLLHQPSTELVGPNADEIEEPAAIPLALNNLIGKTYLFKVGIERENYLYKHDTCIISKIITNHDIITEFQTIVYPKKPSVTYTCDNSILSDAPEGSVMVSYESSQECEPTDLTPVKRRGTLFDNLEAAVDQNSLTRKLQPVNGSNFLCCANFRGIKRGLYHPMYCVDLCGALVRVGDLIATKLAQPDNIYNSILYSLEFSLINLRYTHIQCVAYGALAHRLNAFWRANTADVVVTVLRLWRIEWGEGGFNYVTNMEGGFDILFDSNIPEIQFFKSQIPSIDF</sequence>
<evidence type="ECO:0000256" key="5">
    <source>
        <dbReference type="ARBA" id="ARBA00023125"/>
    </source>
</evidence>
<dbReference type="CDD" id="cd04480">
    <property type="entry name" value="RPA1_DBD_A_like"/>
    <property type="match status" value="1"/>
</dbReference>
<proteinExistence type="inferred from homology"/>
<comment type="caution">
    <text evidence="8">The sequence shown here is derived from an EMBL/GenBank/DDBJ whole genome shotgun (WGS) entry which is preliminary data.</text>
</comment>
<reference evidence="8" key="1">
    <citation type="submission" date="2019-12" db="EMBL/GenBank/DDBJ databases">
        <title>Genome sequencing and annotation of Brassica cretica.</title>
        <authorList>
            <person name="Studholme D.J."/>
            <person name="Sarris P.F."/>
        </authorList>
    </citation>
    <scope>NUCLEOTIDE SEQUENCE</scope>
    <source>
        <strain evidence="8">PFS-102/07</strain>
        <tissue evidence="8">Leaf</tissue>
    </source>
</reference>
<dbReference type="EMBL" id="QGKY02000089">
    <property type="protein sequence ID" value="KAF2613176.1"/>
    <property type="molecule type" value="Genomic_DNA"/>
</dbReference>
<accession>A0A8S9M7L4</accession>
<keyword evidence="4" id="KW-0862">Zinc</keyword>
<dbReference type="InterPro" id="IPR003871">
    <property type="entry name" value="RFA1B/D_OB_1st"/>
</dbReference>
<dbReference type="Gene3D" id="2.40.50.140">
    <property type="entry name" value="Nucleic acid-binding proteins"/>
    <property type="match status" value="2"/>
</dbReference>
<organism evidence="8">
    <name type="scientific">Brassica cretica</name>
    <name type="common">Mustard</name>
    <dbReference type="NCBI Taxonomy" id="69181"/>
    <lineage>
        <taxon>Eukaryota</taxon>
        <taxon>Viridiplantae</taxon>
        <taxon>Streptophyta</taxon>
        <taxon>Embryophyta</taxon>
        <taxon>Tracheophyta</taxon>
        <taxon>Spermatophyta</taxon>
        <taxon>Magnoliopsida</taxon>
        <taxon>eudicotyledons</taxon>
        <taxon>Gunneridae</taxon>
        <taxon>Pentapetalae</taxon>
        <taxon>rosids</taxon>
        <taxon>malvids</taxon>
        <taxon>Brassicales</taxon>
        <taxon>Brassicaceae</taxon>
        <taxon>Brassiceae</taxon>
        <taxon>Brassica</taxon>
    </lineage>
</organism>
<evidence type="ECO:0000256" key="1">
    <source>
        <dbReference type="ARBA" id="ARBA00005690"/>
    </source>
</evidence>
<dbReference type="Pfam" id="PF02721">
    <property type="entry name" value="DUF223"/>
    <property type="match status" value="1"/>
</dbReference>
<evidence type="ECO:0000256" key="3">
    <source>
        <dbReference type="ARBA" id="ARBA00022771"/>
    </source>
</evidence>
<dbReference type="GO" id="GO:0003677">
    <property type="term" value="F:DNA binding"/>
    <property type="evidence" value="ECO:0007669"/>
    <property type="project" value="UniProtKB-KW"/>
</dbReference>
<feature type="domain" description="Replication factor A C-terminal" evidence="7">
    <location>
        <begin position="281"/>
        <end position="414"/>
    </location>
</feature>
<keyword evidence="5" id="KW-0238">DNA-binding</keyword>
<dbReference type="CDD" id="cd04476">
    <property type="entry name" value="RPA1_DBD_C"/>
    <property type="match status" value="1"/>
</dbReference>
<evidence type="ECO:0000259" key="7">
    <source>
        <dbReference type="Pfam" id="PF08646"/>
    </source>
</evidence>
<dbReference type="CDD" id="cd04481">
    <property type="entry name" value="RPA1_DBD_B_like"/>
    <property type="match status" value="1"/>
</dbReference>
<evidence type="ECO:0000256" key="2">
    <source>
        <dbReference type="ARBA" id="ARBA00022723"/>
    </source>
</evidence>
<evidence type="ECO:0000313" key="8">
    <source>
        <dbReference type="EMBL" id="KAF2613176.1"/>
    </source>
</evidence>
<dbReference type="PANTHER" id="PTHR47165:SF4">
    <property type="entry name" value="OS03G0429900 PROTEIN"/>
    <property type="match status" value="1"/>
</dbReference>
<dbReference type="Pfam" id="PF08646">
    <property type="entry name" value="Rep_fac-A_C"/>
    <property type="match status" value="1"/>
</dbReference>